<dbReference type="RefSeq" id="WP_139681420.1">
    <property type="nucleotide sequence ID" value="NZ_CP040846.1"/>
</dbReference>
<keyword evidence="1" id="KW-0175">Coiled coil</keyword>
<name>A0A4Y5SMI2_9EURY</name>
<keyword evidence="3" id="KW-1185">Reference proteome</keyword>
<organism evidence="2 3">
    <name type="scientific">Thermococcus indicus</name>
    <dbReference type="NCBI Taxonomy" id="2586643"/>
    <lineage>
        <taxon>Archaea</taxon>
        <taxon>Methanobacteriati</taxon>
        <taxon>Methanobacteriota</taxon>
        <taxon>Thermococci</taxon>
        <taxon>Thermococcales</taxon>
        <taxon>Thermococcaceae</taxon>
        <taxon>Thermococcus</taxon>
    </lineage>
</organism>
<sequence length="74" mass="8785">MGEIVVKIPDEIERYLTPALRKRIELETIKEIEMRIRKASRFIKLVEKSELTEEEAEKLAEELKRDLAKRYGVI</sequence>
<accession>A0A4Y5SMI2</accession>
<dbReference type="OrthoDB" id="380072at2157"/>
<evidence type="ECO:0000256" key="1">
    <source>
        <dbReference type="SAM" id="Coils"/>
    </source>
</evidence>
<evidence type="ECO:0000313" key="3">
    <source>
        <dbReference type="Proteomes" id="UP000306007"/>
    </source>
</evidence>
<protein>
    <submittedName>
        <fullName evidence="2">Uncharacterized protein</fullName>
    </submittedName>
</protein>
<dbReference type="KEGG" id="tic:FH039_11515"/>
<proteinExistence type="predicted"/>
<evidence type="ECO:0000313" key="2">
    <source>
        <dbReference type="EMBL" id="QDA32098.1"/>
    </source>
</evidence>
<feature type="coiled-coil region" evidence="1">
    <location>
        <begin position="42"/>
        <end position="69"/>
    </location>
</feature>
<dbReference type="AlphaFoldDB" id="A0A4Y5SMI2"/>
<reference evidence="2 3" key="1">
    <citation type="submission" date="2019-06" db="EMBL/GenBank/DDBJ databases">
        <title>Thermococcus indicus sp. nov., a Fe(III)-reducing hyperthermophilic archaeon isolated from the Onnuri vent field of the Central Indian Ocean ridge.</title>
        <authorList>
            <person name="Lim J.K."/>
            <person name="Kim Y.J."/>
            <person name="Kwon K.K."/>
        </authorList>
    </citation>
    <scope>NUCLEOTIDE SEQUENCE [LARGE SCALE GENOMIC DNA]</scope>
    <source>
        <strain evidence="2 3">IOH1</strain>
    </source>
</reference>
<dbReference type="EMBL" id="CP040846">
    <property type="protein sequence ID" value="QDA32098.1"/>
    <property type="molecule type" value="Genomic_DNA"/>
</dbReference>
<gene>
    <name evidence="2" type="ORF">FH039_11515</name>
</gene>
<dbReference type="GeneID" id="40475821"/>
<dbReference type="Proteomes" id="UP000306007">
    <property type="component" value="Chromosome"/>
</dbReference>